<dbReference type="InterPro" id="IPR017969">
    <property type="entry name" value="Heavy-metal-associated_CS"/>
</dbReference>
<dbReference type="PROSITE" id="PS50846">
    <property type="entry name" value="HMA_2"/>
    <property type="match status" value="1"/>
</dbReference>
<gene>
    <name evidence="3" type="ORF">ABID28_001479</name>
</gene>
<comment type="caution">
    <text evidence="3">The sequence shown here is derived from an EMBL/GenBank/DDBJ whole genome shotgun (WGS) entry which is preliminary data.</text>
</comment>
<evidence type="ECO:0000259" key="2">
    <source>
        <dbReference type="PROSITE" id="PS50846"/>
    </source>
</evidence>
<evidence type="ECO:0000256" key="1">
    <source>
        <dbReference type="ARBA" id="ARBA00022723"/>
    </source>
</evidence>
<dbReference type="InterPro" id="IPR006121">
    <property type="entry name" value="HMA_dom"/>
</dbReference>
<keyword evidence="1" id="KW-0479">Metal-binding</keyword>
<protein>
    <submittedName>
        <fullName evidence="3">Copper chaperone CopZ</fullName>
    </submittedName>
</protein>
<evidence type="ECO:0000313" key="4">
    <source>
        <dbReference type="Proteomes" id="UP001549037"/>
    </source>
</evidence>
<accession>A0ABV2JGC4</accession>
<dbReference type="SUPFAM" id="SSF55008">
    <property type="entry name" value="HMA, heavy metal-associated domain"/>
    <property type="match status" value="1"/>
</dbReference>
<keyword evidence="4" id="KW-1185">Reference proteome</keyword>
<dbReference type="EMBL" id="JBEPLN010000027">
    <property type="protein sequence ID" value="MET3634819.1"/>
    <property type="molecule type" value="Genomic_DNA"/>
</dbReference>
<dbReference type="PROSITE" id="PS01047">
    <property type="entry name" value="HMA_1"/>
    <property type="match status" value="1"/>
</dbReference>
<feature type="domain" description="HMA" evidence="2">
    <location>
        <begin position="1"/>
        <end position="64"/>
    </location>
</feature>
<reference evidence="3 4" key="1">
    <citation type="submission" date="2024-06" db="EMBL/GenBank/DDBJ databases">
        <title>Genomic Encyclopedia of Type Strains, Phase IV (KMG-IV): sequencing the most valuable type-strain genomes for metagenomic binning, comparative biology and taxonomic classification.</title>
        <authorList>
            <person name="Goeker M."/>
        </authorList>
    </citation>
    <scope>NUCLEOTIDE SEQUENCE [LARGE SCALE GENOMIC DNA]</scope>
    <source>
        <strain evidence="3 4">DSM 28302</strain>
    </source>
</reference>
<sequence length="66" mass="7011">MKKTVTISGMKCQGCVNTVTERLSSVVGVKSVSVDLEKSEATIDGFAPTLLLKAALKGTKFQLHKS</sequence>
<dbReference type="InterPro" id="IPR036163">
    <property type="entry name" value="HMA_dom_sf"/>
</dbReference>
<proteinExistence type="predicted"/>
<dbReference type="RefSeq" id="WP_354369489.1">
    <property type="nucleotide sequence ID" value="NZ_JBEPLN010000027.1"/>
</dbReference>
<dbReference type="CDD" id="cd00371">
    <property type="entry name" value="HMA"/>
    <property type="match status" value="1"/>
</dbReference>
<evidence type="ECO:0000313" key="3">
    <source>
        <dbReference type="EMBL" id="MET3634819.1"/>
    </source>
</evidence>
<dbReference type="Proteomes" id="UP001549037">
    <property type="component" value="Unassembled WGS sequence"/>
</dbReference>
<name>A0ABV2JGC4_9STRE</name>
<dbReference type="Gene3D" id="3.30.70.100">
    <property type="match status" value="1"/>
</dbReference>
<organism evidence="3 4">
    <name type="scientific">Streptococcus porcorum</name>
    <dbReference type="NCBI Taxonomy" id="701526"/>
    <lineage>
        <taxon>Bacteria</taxon>
        <taxon>Bacillati</taxon>
        <taxon>Bacillota</taxon>
        <taxon>Bacilli</taxon>
        <taxon>Lactobacillales</taxon>
        <taxon>Streptococcaceae</taxon>
        <taxon>Streptococcus</taxon>
    </lineage>
</organism>
<dbReference type="Pfam" id="PF00403">
    <property type="entry name" value="HMA"/>
    <property type="match status" value="1"/>
</dbReference>